<feature type="domain" description="Aminotransferase class I/classII large" evidence="5">
    <location>
        <begin position="49"/>
        <end position="401"/>
    </location>
</feature>
<keyword evidence="6" id="KW-0436">Ligase</keyword>
<keyword evidence="6" id="KW-0012">Acyltransferase</keyword>
<dbReference type="GO" id="GO:0016874">
    <property type="term" value="F:ligase activity"/>
    <property type="evidence" value="ECO:0007669"/>
    <property type="project" value="UniProtKB-KW"/>
</dbReference>
<dbReference type="Proteomes" id="UP000254794">
    <property type="component" value="Unassembled WGS sequence"/>
</dbReference>
<evidence type="ECO:0000256" key="1">
    <source>
        <dbReference type="ARBA" id="ARBA00001933"/>
    </source>
</evidence>
<dbReference type="InterPro" id="IPR015421">
    <property type="entry name" value="PyrdxlP-dep_Trfase_major"/>
</dbReference>
<evidence type="ECO:0000256" key="2">
    <source>
        <dbReference type="ARBA" id="ARBA00022679"/>
    </source>
</evidence>
<dbReference type="InterPro" id="IPR004839">
    <property type="entry name" value="Aminotransferase_I/II_large"/>
</dbReference>
<sequence length="415" mass="45940">MIKKGDIFSKCYDDKSGFFSNVKALLSQYQQLPELSGSIGAHMLCNGKEVINWSSNDYLGLTNHPSNRAIERQVINEGPANLPMGSRFLTNNSAFKEFEAKFASFIHCQSSMVFSTGYLAAIGVIPALSGPGDIILIDAEAHSCLFDAVKLAISNGALYKVFRHNDMESLEAFLKLAREKAEAGIMIICDGVYSMKGDLAKLKEIITLKEKYGARLFLDDSHGGGVMGLHGRGTAHHFNVANEVDLVLHTFSKAFGAVGGCISGNKEIIDYLRRSAKTYIFSHSMQLIFMKKILNSLELILANSDFLRSLWRNTELLQFGLQNAGFNIGDTQSPITPVTMQVIEQKTSMRYLFHFVSILREEHQIYVSAVTYPAVPSNKALIRLIPTAGHSIQDIEKTIKAFVEVRHKLGSYPLS</sequence>
<dbReference type="Pfam" id="PF00155">
    <property type="entry name" value="Aminotran_1_2"/>
    <property type="match status" value="1"/>
</dbReference>
<keyword evidence="2 6" id="KW-0808">Transferase</keyword>
<keyword evidence="7" id="KW-1185">Reference proteome</keyword>
<protein>
    <submittedName>
        <fullName evidence="6">2-amino-3-ketobutyrate CoA ligase</fullName>
        <ecNumber evidence="6">2.3.1.-</ecNumber>
        <ecNumber evidence="6">2.3.1.29</ecNumber>
    </submittedName>
</protein>
<evidence type="ECO:0000259" key="5">
    <source>
        <dbReference type="Pfam" id="PF00155"/>
    </source>
</evidence>
<dbReference type="InterPro" id="IPR001917">
    <property type="entry name" value="Aminotrans_II_pyridoxalP_BS"/>
</dbReference>
<name>A0A378JKC8_9GAMM</name>
<keyword evidence="3 4" id="KW-0663">Pyridoxal phosphate</keyword>
<dbReference type="InterPro" id="IPR015422">
    <property type="entry name" value="PyrdxlP-dep_Trfase_small"/>
</dbReference>
<dbReference type="EMBL" id="UGOD01000001">
    <property type="protein sequence ID" value="STX50773.1"/>
    <property type="molecule type" value="Genomic_DNA"/>
</dbReference>
<organism evidence="6 7">
    <name type="scientific">Legionella busanensis</name>
    <dbReference type="NCBI Taxonomy" id="190655"/>
    <lineage>
        <taxon>Bacteria</taxon>
        <taxon>Pseudomonadati</taxon>
        <taxon>Pseudomonadota</taxon>
        <taxon>Gammaproteobacteria</taxon>
        <taxon>Legionellales</taxon>
        <taxon>Legionellaceae</taxon>
        <taxon>Legionella</taxon>
    </lineage>
</organism>
<dbReference type="GO" id="GO:0008890">
    <property type="term" value="F:glycine C-acetyltransferase activity"/>
    <property type="evidence" value="ECO:0007669"/>
    <property type="project" value="UniProtKB-EC"/>
</dbReference>
<dbReference type="InterPro" id="IPR050087">
    <property type="entry name" value="AON_synthase_class-II"/>
</dbReference>
<comment type="cofactor">
    <cofactor evidence="1 4">
        <name>pyridoxal 5'-phosphate</name>
        <dbReference type="ChEBI" id="CHEBI:597326"/>
    </cofactor>
</comment>
<evidence type="ECO:0000313" key="6">
    <source>
        <dbReference type="EMBL" id="STX50773.1"/>
    </source>
</evidence>
<dbReference type="EC" id="2.3.1.29" evidence="6"/>
<dbReference type="InterPro" id="IPR015424">
    <property type="entry name" value="PyrdxlP-dep_Trfase"/>
</dbReference>
<dbReference type="RefSeq" id="WP_115330459.1">
    <property type="nucleotide sequence ID" value="NZ_CAAAHP010000007.1"/>
</dbReference>
<reference evidence="6 7" key="1">
    <citation type="submission" date="2018-06" db="EMBL/GenBank/DDBJ databases">
        <authorList>
            <consortium name="Pathogen Informatics"/>
            <person name="Doyle S."/>
        </authorList>
    </citation>
    <scope>NUCLEOTIDE SEQUENCE [LARGE SCALE GENOMIC DNA]</scope>
    <source>
        <strain evidence="6 7">NCTC13316</strain>
    </source>
</reference>
<dbReference type="GO" id="GO:0030170">
    <property type="term" value="F:pyridoxal phosphate binding"/>
    <property type="evidence" value="ECO:0007669"/>
    <property type="project" value="InterPro"/>
</dbReference>
<comment type="similarity">
    <text evidence="4">Belongs to the class-II pyridoxal-phosphate-dependent aminotransferase family.</text>
</comment>
<evidence type="ECO:0000313" key="7">
    <source>
        <dbReference type="Proteomes" id="UP000254794"/>
    </source>
</evidence>
<dbReference type="EC" id="2.3.1.-" evidence="6"/>
<gene>
    <name evidence="6" type="primary">kbl_1</name>
    <name evidence="6" type="ORF">NCTC13316_00861</name>
</gene>
<dbReference type="Gene3D" id="3.90.1150.10">
    <property type="entry name" value="Aspartate Aminotransferase, domain 1"/>
    <property type="match status" value="1"/>
</dbReference>
<evidence type="ECO:0000256" key="3">
    <source>
        <dbReference type="ARBA" id="ARBA00022898"/>
    </source>
</evidence>
<dbReference type="OrthoDB" id="9807157at2"/>
<accession>A0A378JKC8</accession>
<evidence type="ECO:0000256" key="4">
    <source>
        <dbReference type="RuleBase" id="RU003693"/>
    </source>
</evidence>
<dbReference type="PANTHER" id="PTHR13693">
    <property type="entry name" value="CLASS II AMINOTRANSFERASE/8-AMINO-7-OXONONANOATE SYNTHASE"/>
    <property type="match status" value="1"/>
</dbReference>
<dbReference type="SUPFAM" id="SSF53383">
    <property type="entry name" value="PLP-dependent transferases"/>
    <property type="match status" value="1"/>
</dbReference>
<dbReference type="PROSITE" id="PS00599">
    <property type="entry name" value="AA_TRANSFER_CLASS_2"/>
    <property type="match status" value="1"/>
</dbReference>
<dbReference type="AlphaFoldDB" id="A0A378JKC8"/>
<proteinExistence type="inferred from homology"/>
<dbReference type="Gene3D" id="3.40.640.10">
    <property type="entry name" value="Type I PLP-dependent aspartate aminotransferase-like (Major domain)"/>
    <property type="match status" value="1"/>
</dbReference>